<dbReference type="AlphaFoldDB" id="A0A8S1QPW9"/>
<dbReference type="PANTHER" id="PTHR13931">
    <property type="entry name" value="UBIQUITINATION FACTOR E4"/>
    <property type="match status" value="1"/>
</dbReference>
<evidence type="ECO:0000256" key="6">
    <source>
        <dbReference type="ARBA" id="ARBA00012483"/>
    </source>
</evidence>
<dbReference type="EC" id="2.3.2.27" evidence="6"/>
<dbReference type="Pfam" id="PF04564">
    <property type="entry name" value="U-box"/>
    <property type="match status" value="1"/>
</dbReference>
<organism evidence="14 15">
    <name type="scientific">Paramecium sonneborni</name>
    <dbReference type="NCBI Taxonomy" id="65129"/>
    <lineage>
        <taxon>Eukaryota</taxon>
        <taxon>Sar</taxon>
        <taxon>Alveolata</taxon>
        <taxon>Ciliophora</taxon>
        <taxon>Intramacronucleata</taxon>
        <taxon>Oligohymenophorea</taxon>
        <taxon>Peniculida</taxon>
        <taxon>Parameciidae</taxon>
        <taxon>Paramecium</taxon>
    </lineage>
</organism>
<keyword evidence="7" id="KW-0963">Cytoplasm</keyword>
<keyword evidence="10" id="KW-0539">Nucleus</keyword>
<feature type="compositionally biased region" description="Polar residues" evidence="12">
    <location>
        <begin position="1"/>
        <end position="39"/>
    </location>
</feature>
<evidence type="ECO:0000256" key="8">
    <source>
        <dbReference type="ARBA" id="ARBA00022679"/>
    </source>
</evidence>
<keyword evidence="9" id="KW-0833">Ubl conjugation pathway</keyword>
<dbReference type="FunFam" id="3.30.40.10:FF:000055">
    <property type="entry name" value="Ubiquitin conjugation factor e4 a"/>
    <property type="match status" value="1"/>
</dbReference>
<dbReference type="SMART" id="SM00504">
    <property type="entry name" value="Ubox"/>
    <property type="match status" value="1"/>
</dbReference>
<dbReference type="GO" id="GO:0000151">
    <property type="term" value="C:ubiquitin ligase complex"/>
    <property type="evidence" value="ECO:0007669"/>
    <property type="project" value="InterPro"/>
</dbReference>
<comment type="catalytic activity">
    <reaction evidence="1">
        <text>S-ubiquitinyl-[E2 ubiquitin-conjugating enzyme]-L-cysteine + [acceptor protein]-L-lysine = [E2 ubiquitin-conjugating enzyme]-L-cysteine + N(6)-ubiquitinyl-[acceptor protein]-L-lysine.</text>
        <dbReference type="EC" id="2.3.2.27"/>
    </reaction>
</comment>
<evidence type="ECO:0000256" key="5">
    <source>
        <dbReference type="ARBA" id="ARBA00007434"/>
    </source>
</evidence>
<comment type="subcellular location">
    <subcellularLocation>
        <location evidence="3">Cytoplasm</location>
    </subcellularLocation>
    <subcellularLocation>
        <location evidence="2">Nucleus</location>
    </subcellularLocation>
</comment>
<keyword evidence="11" id="KW-0175">Coiled coil</keyword>
<dbReference type="GO" id="GO:0005634">
    <property type="term" value="C:nucleus"/>
    <property type="evidence" value="ECO:0007669"/>
    <property type="project" value="UniProtKB-SubCell"/>
</dbReference>
<proteinExistence type="inferred from homology"/>
<feature type="domain" description="U-box" evidence="13">
    <location>
        <begin position="918"/>
        <end position="992"/>
    </location>
</feature>
<comment type="caution">
    <text evidence="14">The sequence shown here is derived from an EMBL/GenBank/DDBJ whole genome shotgun (WGS) entry which is preliminary data.</text>
</comment>
<sequence>MGQAQPTQMGQSPETQQKNTKSTQHQQSNQSHEIQESNSENAQQIIQNTNQNQNQQEELQNIDEEEIQNDKDIENIWLTRIFEIFTNTQQIYGKQVDFIPQDQQLTVDILIEQVYYQFLTSSQFTEQEKLEFLIKSLISLSDFEDQDGLVKLAEGKIKKDKYLKILNHIQDQLLTCTLYPDAFEWQNIDEDPNIFDDIKNYRAEIVFNSLIYSNNLVKAQKALKSLFDYLETSASEDDSFKFIELMLKRELRSYKRLSFDNIQLQIHSLTLLQNLAQYQKLMDNLLLNSWAFGKYDQISTGNHFQQRTLLGLLLTLSTFPTDGHQWKNYFSDDKEQMKDQMCSLRTKIFKIIEDLCVLFETIYNSSEKLRLKLFELFQKIIKLNLNLEKQLNVQLQKLSSSPGLVFNFLFILTYLFNQFINSQAKIQEFLKKIDLNVLSYCQKHPFFSSLYQNVDLLAPELTPFIEPEEYITVIDPITTLFLLTQRMTHVVATSLEQFYISTILQELKELPPEAIYAQAYSKILKQKVSYDLQILHPKSIQYNMQFLSFANQLALSLIDQNLNPIYPYGQLPSIFLIDTQIFFSIYSFNDEVINHSLELQKCLEFAAISMNKKLIANPHLRIRSISLFQIIDEKKGSILSREVRQTWNQSTQVNILFYSKNLQTYLIDGILQSFVDTEKVAEENQFFQKLHIRFKFCLVMRYLFQEHKDHYRKCLIDGYNDKQEKYLHFSNHFLSDLIYLTEECFQSIKNIKKIFEEQVQFFLGHQYHKFLKEFIIKSQYFYEYLRTLEVVTSVQPSIFLIDEIREKLANYLNYILDKINGKQSNECQVQILQEKNIDRLFILEYLMKIYMNLSQNLQFLCDVVKDERCFSVDLFKQTQNQLQKIINCENKQRSLQDLINQLEEENYKQKVINENPDEIPEEFVDPLCFSLMRDPVKLPHSNVIVDRLTIKKHLLNQSIDPFDRTPLKLEMVIEQKELKIKIEQYLEKNLEKQKNKQKFIQEQK</sequence>
<evidence type="ECO:0000256" key="12">
    <source>
        <dbReference type="SAM" id="MobiDB-lite"/>
    </source>
</evidence>
<dbReference type="Pfam" id="PF10408">
    <property type="entry name" value="Ufd2P_core"/>
    <property type="match status" value="1"/>
</dbReference>
<evidence type="ECO:0000256" key="11">
    <source>
        <dbReference type="SAM" id="Coils"/>
    </source>
</evidence>
<evidence type="ECO:0000256" key="3">
    <source>
        <dbReference type="ARBA" id="ARBA00004496"/>
    </source>
</evidence>
<evidence type="ECO:0000313" key="14">
    <source>
        <dbReference type="EMBL" id="CAD8117421.1"/>
    </source>
</evidence>
<feature type="region of interest" description="Disordered" evidence="12">
    <location>
        <begin position="1"/>
        <end position="45"/>
    </location>
</feature>
<comment type="similarity">
    <text evidence="5">Belongs to the ubiquitin conjugation factor E4 family.</text>
</comment>
<dbReference type="PROSITE" id="PS51698">
    <property type="entry name" value="U_BOX"/>
    <property type="match status" value="1"/>
</dbReference>
<name>A0A8S1QPW9_9CILI</name>
<dbReference type="InterPro" id="IPR003613">
    <property type="entry name" value="Ubox_domain"/>
</dbReference>
<dbReference type="PANTHER" id="PTHR13931:SF2">
    <property type="entry name" value="UBIQUITIN CONJUGATION FACTOR E4 B"/>
    <property type="match status" value="1"/>
</dbReference>
<evidence type="ECO:0000256" key="7">
    <source>
        <dbReference type="ARBA" id="ARBA00022490"/>
    </source>
</evidence>
<dbReference type="GO" id="GO:0005737">
    <property type="term" value="C:cytoplasm"/>
    <property type="evidence" value="ECO:0007669"/>
    <property type="project" value="UniProtKB-SubCell"/>
</dbReference>
<evidence type="ECO:0000256" key="9">
    <source>
        <dbReference type="ARBA" id="ARBA00022786"/>
    </source>
</evidence>
<evidence type="ECO:0000259" key="13">
    <source>
        <dbReference type="PROSITE" id="PS51698"/>
    </source>
</evidence>
<evidence type="ECO:0000256" key="2">
    <source>
        <dbReference type="ARBA" id="ARBA00004123"/>
    </source>
</evidence>
<dbReference type="InterPro" id="IPR019474">
    <property type="entry name" value="Ub_conjug_fac_E4_core"/>
</dbReference>
<comment type="pathway">
    <text evidence="4">Protein modification; protein ubiquitination.</text>
</comment>
<feature type="coiled-coil region" evidence="11">
    <location>
        <begin position="975"/>
        <end position="1002"/>
    </location>
</feature>
<dbReference type="Proteomes" id="UP000692954">
    <property type="component" value="Unassembled WGS sequence"/>
</dbReference>
<evidence type="ECO:0000313" key="15">
    <source>
        <dbReference type="Proteomes" id="UP000692954"/>
    </source>
</evidence>
<evidence type="ECO:0000256" key="4">
    <source>
        <dbReference type="ARBA" id="ARBA00004906"/>
    </source>
</evidence>
<gene>
    <name evidence="14" type="ORF">PSON_ATCC_30995.1.T1130213</name>
</gene>
<keyword evidence="8" id="KW-0808">Transferase</keyword>
<evidence type="ECO:0000256" key="1">
    <source>
        <dbReference type="ARBA" id="ARBA00000900"/>
    </source>
</evidence>
<dbReference type="GO" id="GO:0006511">
    <property type="term" value="P:ubiquitin-dependent protein catabolic process"/>
    <property type="evidence" value="ECO:0007669"/>
    <property type="project" value="InterPro"/>
</dbReference>
<reference evidence="14" key="1">
    <citation type="submission" date="2021-01" db="EMBL/GenBank/DDBJ databases">
        <authorList>
            <consortium name="Genoscope - CEA"/>
            <person name="William W."/>
        </authorList>
    </citation>
    <scope>NUCLEOTIDE SEQUENCE</scope>
</reference>
<evidence type="ECO:0000256" key="10">
    <source>
        <dbReference type="ARBA" id="ARBA00023242"/>
    </source>
</evidence>
<dbReference type="OrthoDB" id="312224at2759"/>
<dbReference type="GO" id="GO:0000209">
    <property type="term" value="P:protein polyubiquitination"/>
    <property type="evidence" value="ECO:0007669"/>
    <property type="project" value="TreeGrafter"/>
</dbReference>
<dbReference type="GO" id="GO:0036503">
    <property type="term" value="P:ERAD pathway"/>
    <property type="evidence" value="ECO:0007669"/>
    <property type="project" value="InterPro"/>
</dbReference>
<dbReference type="GO" id="GO:0034450">
    <property type="term" value="F:ubiquitin-ubiquitin ligase activity"/>
    <property type="evidence" value="ECO:0007669"/>
    <property type="project" value="InterPro"/>
</dbReference>
<accession>A0A8S1QPW9</accession>
<keyword evidence="15" id="KW-1185">Reference proteome</keyword>
<dbReference type="InterPro" id="IPR045132">
    <property type="entry name" value="UBE4"/>
</dbReference>
<dbReference type="EMBL" id="CAJJDN010000113">
    <property type="protein sequence ID" value="CAD8117421.1"/>
    <property type="molecule type" value="Genomic_DNA"/>
</dbReference>
<protein>
    <recommendedName>
        <fullName evidence="6">RING-type E3 ubiquitin transferase</fullName>
        <ecNumber evidence="6">2.3.2.27</ecNumber>
    </recommendedName>
</protein>